<protein>
    <submittedName>
        <fullName evidence="4">Uncharacterized protein</fullName>
    </submittedName>
</protein>
<dbReference type="InterPro" id="IPR038538">
    <property type="entry name" value="MTERF_sf"/>
</dbReference>
<organism evidence="4 5">
    <name type="scientific">Kalanchoe fedtschenkoi</name>
    <name type="common">Lavender scallops</name>
    <name type="synonym">South American air plant</name>
    <dbReference type="NCBI Taxonomy" id="63787"/>
    <lineage>
        <taxon>Eukaryota</taxon>
        <taxon>Viridiplantae</taxon>
        <taxon>Streptophyta</taxon>
        <taxon>Embryophyta</taxon>
        <taxon>Tracheophyta</taxon>
        <taxon>Spermatophyta</taxon>
        <taxon>Magnoliopsida</taxon>
        <taxon>eudicotyledons</taxon>
        <taxon>Gunneridae</taxon>
        <taxon>Pentapetalae</taxon>
        <taxon>Saxifragales</taxon>
        <taxon>Crassulaceae</taxon>
        <taxon>Kalanchoe</taxon>
    </lineage>
</organism>
<proteinExistence type="inferred from homology"/>
<evidence type="ECO:0000256" key="3">
    <source>
        <dbReference type="ARBA" id="ARBA00022946"/>
    </source>
</evidence>
<dbReference type="OMA" id="IAKEYPY"/>
<dbReference type="PANTHER" id="PTHR13068:SF103">
    <property type="entry name" value="MITOCHONDRIAL TRANSCRIPTION TERMINATION FACTOR FAMILY PROTEIN"/>
    <property type="match status" value="1"/>
</dbReference>
<dbReference type="Gene3D" id="1.25.70.10">
    <property type="entry name" value="Transcription termination factor 3, mitochondrial"/>
    <property type="match status" value="2"/>
</dbReference>
<keyword evidence="5" id="KW-1185">Reference proteome</keyword>
<dbReference type="Proteomes" id="UP000594263">
    <property type="component" value="Unplaced"/>
</dbReference>
<reference evidence="4" key="1">
    <citation type="submission" date="2021-01" db="UniProtKB">
        <authorList>
            <consortium name="EnsemblPlants"/>
        </authorList>
    </citation>
    <scope>IDENTIFICATION</scope>
</reference>
<dbReference type="InterPro" id="IPR003690">
    <property type="entry name" value="MTERF"/>
</dbReference>
<dbReference type="SMART" id="SM00733">
    <property type="entry name" value="Mterf"/>
    <property type="match status" value="4"/>
</dbReference>
<dbReference type="GO" id="GO:0003676">
    <property type="term" value="F:nucleic acid binding"/>
    <property type="evidence" value="ECO:0007669"/>
    <property type="project" value="InterPro"/>
</dbReference>
<keyword evidence="2" id="KW-0804">Transcription</keyword>
<dbReference type="GO" id="GO:0006353">
    <property type="term" value="P:DNA-templated transcription termination"/>
    <property type="evidence" value="ECO:0007669"/>
    <property type="project" value="UniProtKB-KW"/>
</dbReference>
<evidence type="ECO:0000313" key="5">
    <source>
        <dbReference type="Proteomes" id="UP000594263"/>
    </source>
</evidence>
<accession>A0A7N1A247</accession>
<keyword evidence="3" id="KW-0809">Transit peptide</keyword>
<sequence length="570" mass="65807">MPFLAVRRTLNLSRHRLLQLSRHYTDLPKSICETLANIPRRHRRRAIHEAQQALSDYLHVTRSLPFAHADSISRNSIHSLSDVISKIDFSVITTFSETFSQFLRYNPIDELGFFYESIGIDYKDVPSVLPARKFFITEEFRAYRVACVLSGFGFAWNRLGKLYMEEAWIFDEEPEELSKRLLCLKNYGFKSAAVVGMCLAFPELLGSGSEFRNVDGLLDDLKRVNDLVRFEHNDADRWYNICKNIGVFYGIGFERGTVRNLMDTSISVFVDYSNEIFLKSIEYFCELDVPKKDVVMLLHLKPAILGFDLETPHFSILELLKHFGMSVEELESVRLEFPYVLGWNEMANLPSVMRALDRHNWFFSQLNNGGHELLGTYVMKEPMRNVRGFINDELSKATSAKHPNFMLNKLNSLLQIGFGANEKTMKLLYVMHGSGPELQARFDLLICMGADHSSLCKALSHAPRILNQNVESIQKKVDFLFNDLGLCFLNLYQFPAFLCFSLENRIKPRIRFQVWLEQKGACRKKYCLSSIIAASERTFITRISLNHPAAPKHWFERFLTRNNSDSCLCI</sequence>
<evidence type="ECO:0000256" key="1">
    <source>
        <dbReference type="ARBA" id="ARBA00007692"/>
    </source>
</evidence>
<dbReference type="EnsemblPlants" id="Kaladp0079s0027.1.v1.1">
    <property type="protein sequence ID" value="Kaladp0079s0027.1.v1.1.CDS.1"/>
    <property type="gene ID" value="Kaladp0079s0027.v1.1"/>
</dbReference>
<comment type="similarity">
    <text evidence="1">Belongs to the mTERF family.</text>
</comment>
<evidence type="ECO:0000313" key="4">
    <source>
        <dbReference type="EnsemblPlants" id="Kaladp0079s0027.1.v1.1.CDS.1"/>
    </source>
</evidence>
<keyword evidence="2" id="KW-0805">Transcription regulation</keyword>
<dbReference type="AlphaFoldDB" id="A0A7N1A247"/>
<dbReference type="Gramene" id="Kaladp0079s0027.1.v1.1">
    <property type="protein sequence ID" value="Kaladp0079s0027.1.v1.1.CDS.1"/>
    <property type="gene ID" value="Kaladp0079s0027.v1.1"/>
</dbReference>
<dbReference type="PANTHER" id="PTHR13068">
    <property type="entry name" value="CGI-12 PROTEIN-RELATED"/>
    <property type="match status" value="1"/>
</dbReference>
<evidence type="ECO:0000256" key="2">
    <source>
        <dbReference type="ARBA" id="ARBA00022472"/>
    </source>
</evidence>
<keyword evidence="2" id="KW-0806">Transcription termination</keyword>
<dbReference type="Pfam" id="PF02536">
    <property type="entry name" value="mTERF"/>
    <property type="match status" value="2"/>
</dbReference>
<name>A0A7N1A247_KALFE</name>